<comment type="caution">
    <text evidence="2">The sequence shown here is derived from an EMBL/GenBank/DDBJ whole genome shotgun (WGS) entry which is preliminary data.</text>
</comment>
<evidence type="ECO:0000259" key="1">
    <source>
        <dbReference type="Pfam" id="PF01345"/>
    </source>
</evidence>
<evidence type="ECO:0000313" key="2">
    <source>
        <dbReference type="EMBL" id="NML35686.1"/>
    </source>
</evidence>
<dbReference type="Proteomes" id="UP000583266">
    <property type="component" value="Unassembled WGS sequence"/>
</dbReference>
<dbReference type="RefSeq" id="WP_169222889.1">
    <property type="nucleotide sequence ID" value="NZ_JABBGC010000001.1"/>
</dbReference>
<sequence length="137" mass="14345">MLTNNATGEVRLGVRGIVPQPGTVSNIATITAPNGAIDTNPANNTSGTIVTKVEQRLLQKLADLQLKKVLLNNEPLQTGGKAVFRITLTNAGPDSVQTIVVRDTLTGNLDLIGGIDVSAGVTHYDAVSKIVVHFPLP</sequence>
<gene>
    <name evidence="2" type="ORF">HHL17_00625</name>
</gene>
<accession>A0A848GCK9</accession>
<evidence type="ECO:0000313" key="3">
    <source>
        <dbReference type="Proteomes" id="UP000583266"/>
    </source>
</evidence>
<name>A0A848GCK9_9BACT</name>
<dbReference type="InterPro" id="IPR001434">
    <property type="entry name" value="OmcB-like_DUF11"/>
</dbReference>
<dbReference type="EMBL" id="JABBGC010000001">
    <property type="protein sequence ID" value="NML35686.1"/>
    <property type="molecule type" value="Genomic_DNA"/>
</dbReference>
<organism evidence="2 3">
    <name type="scientific">Chitinophaga fulva</name>
    <dbReference type="NCBI Taxonomy" id="2728842"/>
    <lineage>
        <taxon>Bacteria</taxon>
        <taxon>Pseudomonadati</taxon>
        <taxon>Bacteroidota</taxon>
        <taxon>Chitinophagia</taxon>
        <taxon>Chitinophagales</taxon>
        <taxon>Chitinophagaceae</taxon>
        <taxon>Chitinophaga</taxon>
    </lineage>
</organism>
<reference evidence="2 3" key="1">
    <citation type="submission" date="2020-04" db="EMBL/GenBank/DDBJ databases">
        <title>Chitinophaga sp. G-6-1-13 sp. nov., isolated from soil.</title>
        <authorList>
            <person name="Dahal R.H."/>
            <person name="Chaudhary D.K."/>
        </authorList>
    </citation>
    <scope>NUCLEOTIDE SEQUENCE [LARGE SCALE GENOMIC DNA]</scope>
    <source>
        <strain evidence="2 3">G-6-1-13</strain>
    </source>
</reference>
<feature type="domain" description="DUF11" evidence="1">
    <location>
        <begin position="63"/>
        <end position="120"/>
    </location>
</feature>
<proteinExistence type="predicted"/>
<dbReference type="AlphaFoldDB" id="A0A848GCK9"/>
<dbReference type="Pfam" id="PF01345">
    <property type="entry name" value="DUF11"/>
    <property type="match status" value="1"/>
</dbReference>
<protein>
    <recommendedName>
        <fullName evidence="1">DUF11 domain-containing protein</fullName>
    </recommendedName>
</protein>
<keyword evidence="3" id="KW-1185">Reference proteome</keyword>